<dbReference type="EMBL" id="CP032340">
    <property type="protein sequence ID" value="QCO11084.1"/>
    <property type="molecule type" value="Genomic_DNA"/>
</dbReference>
<name>A0A4D8QNL9_AZOBR</name>
<keyword evidence="1" id="KW-0614">Plasmid</keyword>
<gene>
    <name evidence="1" type="ORF">D3868_18865</name>
</gene>
<protein>
    <submittedName>
        <fullName evidence="1">Uncharacterized protein</fullName>
    </submittedName>
</protein>
<reference evidence="1 2" key="1">
    <citation type="submission" date="2018-09" db="EMBL/GenBank/DDBJ databases">
        <title>Whole genome based analysis of evolution and adaptive divergence in Indian and Brazilian strains of Azospirillum brasilense.</title>
        <authorList>
            <person name="Singh C."/>
            <person name="Tripathi A.K."/>
        </authorList>
    </citation>
    <scope>NUCLEOTIDE SEQUENCE [LARGE SCALE GENOMIC DNA]</scope>
    <source>
        <strain evidence="1 2">MTCC4038</strain>
        <plasmid evidence="1 2">p1</plasmid>
    </source>
</reference>
<dbReference type="Proteomes" id="UP000298774">
    <property type="component" value="Plasmid p1"/>
</dbReference>
<sequence>MTTHIISASWGRLLDGVSNGRRAGWEAGGHRTARLPFTLVGNGPLTTTKAAIMPRLWQSRRRRTGFG</sequence>
<accession>A0A4D8QNL9</accession>
<proteinExistence type="predicted"/>
<dbReference type="AlphaFoldDB" id="A0A4D8QNL9"/>
<evidence type="ECO:0000313" key="2">
    <source>
        <dbReference type="Proteomes" id="UP000298774"/>
    </source>
</evidence>
<evidence type="ECO:0000313" key="1">
    <source>
        <dbReference type="EMBL" id="QCO11084.1"/>
    </source>
</evidence>
<organism evidence="1 2">
    <name type="scientific">Azospirillum brasilense</name>
    <dbReference type="NCBI Taxonomy" id="192"/>
    <lineage>
        <taxon>Bacteria</taxon>
        <taxon>Pseudomonadati</taxon>
        <taxon>Pseudomonadota</taxon>
        <taxon>Alphaproteobacteria</taxon>
        <taxon>Rhodospirillales</taxon>
        <taxon>Azospirillaceae</taxon>
        <taxon>Azospirillum</taxon>
    </lineage>
</organism>
<geneLocation type="plasmid" evidence="1 2">
    <name>p1</name>
</geneLocation>